<feature type="region of interest" description="Disordered" evidence="1">
    <location>
        <begin position="324"/>
        <end position="389"/>
    </location>
</feature>
<feature type="compositionally biased region" description="Basic and acidic residues" evidence="1">
    <location>
        <begin position="338"/>
        <end position="347"/>
    </location>
</feature>
<organism evidence="3 4">
    <name type="scientific">Legionella dresdenensis</name>
    <dbReference type="NCBI Taxonomy" id="450200"/>
    <lineage>
        <taxon>Bacteria</taxon>
        <taxon>Pseudomonadati</taxon>
        <taxon>Pseudomonadota</taxon>
        <taxon>Gammaproteobacteria</taxon>
        <taxon>Legionellales</taxon>
        <taxon>Legionellaceae</taxon>
        <taxon>Legionella</taxon>
    </lineage>
</organism>
<gene>
    <name evidence="3" type="ORF">ACFORL_10520</name>
</gene>
<proteinExistence type="predicted"/>
<keyword evidence="2" id="KW-0812">Transmembrane</keyword>
<comment type="caution">
    <text evidence="3">The sequence shown here is derived from an EMBL/GenBank/DDBJ whole genome shotgun (WGS) entry which is preliminary data.</text>
</comment>
<evidence type="ECO:0000256" key="2">
    <source>
        <dbReference type="SAM" id="Phobius"/>
    </source>
</evidence>
<keyword evidence="2" id="KW-1133">Transmembrane helix</keyword>
<keyword evidence="4" id="KW-1185">Reference proteome</keyword>
<evidence type="ECO:0000313" key="3">
    <source>
        <dbReference type="EMBL" id="MFC3909502.1"/>
    </source>
</evidence>
<evidence type="ECO:0000256" key="1">
    <source>
        <dbReference type="SAM" id="MobiDB-lite"/>
    </source>
</evidence>
<feature type="transmembrane region" description="Helical" evidence="2">
    <location>
        <begin position="126"/>
        <end position="146"/>
    </location>
</feature>
<protein>
    <recommendedName>
        <fullName evidence="5">Coiled-coil protein</fullName>
    </recommendedName>
</protein>
<evidence type="ECO:0008006" key="5">
    <source>
        <dbReference type="Google" id="ProtNLM"/>
    </source>
</evidence>
<reference evidence="4" key="1">
    <citation type="journal article" date="2019" name="Int. J. Syst. Evol. Microbiol.">
        <title>The Global Catalogue of Microorganisms (GCM) 10K type strain sequencing project: providing services to taxonomists for standard genome sequencing and annotation.</title>
        <authorList>
            <consortium name="The Broad Institute Genomics Platform"/>
            <consortium name="The Broad Institute Genome Sequencing Center for Infectious Disease"/>
            <person name="Wu L."/>
            <person name="Ma J."/>
        </authorList>
    </citation>
    <scope>NUCLEOTIDE SEQUENCE [LARGE SCALE GENOMIC DNA]</scope>
    <source>
        <strain evidence="4">CCUG 59858</strain>
    </source>
</reference>
<keyword evidence="2" id="KW-0472">Membrane</keyword>
<dbReference type="Proteomes" id="UP001595758">
    <property type="component" value="Unassembled WGS sequence"/>
</dbReference>
<dbReference type="EMBL" id="JBHSAB010000024">
    <property type="protein sequence ID" value="MFC3909502.1"/>
    <property type="molecule type" value="Genomic_DNA"/>
</dbReference>
<accession>A0ABV8CHM4</accession>
<feature type="transmembrane region" description="Helical" evidence="2">
    <location>
        <begin position="250"/>
        <end position="274"/>
    </location>
</feature>
<evidence type="ECO:0000313" key="4">
    <source>
        <dbReference type="Proteomes" id="UP001595758"/>
    </source>
</evidence>
<name>A0ABV8CHM4_9GAMM</name>
<dbReference type="RefSeq" id="WP_382343780.1">
    <property type="nucleotide sequence ID" value="NZ_JBHSAB010000024.1"/>
</dbReference>
<feature type="transmembrane region" description="Helical" evidence="2">
    <location>
        <begin position="152"/>
        <end position="170"/>
    </location>
</feature>
<sequence>MPDNANRRKRYLRKELTTAVNIQKQLQAVINKLPEKYISSEATLLGQIVAKKSEDCLKQMLHADEQETYLMHEKQLLELLSNFKRKLAIDDNKEQLAAFAEIEATINQLRQTRFRYLRKALDRNKLLGEAGWMGTGMGLVTAATVLGTAFPALLVPGIVVGAVVLGYSVVDFVKDSYQFYSEATHDEANPDLTGFAEFDVEKLSGAKAVPSKRWSNEKRLVKGLAVSASFAGFALAVVAFAFVFPGAGVPFAAVIGIAAAGVVVAAAAIAVLGYEARMESKEIANHQRKIEQQIAHDHDELNDIELELKGKAKLTSTATICLQEQERQPTVNPAPAAEEEKQEKEAPAPEPASEIEEPQELQYHTPESDVEEEASDESESEGETKELKI</sequence>
<feature type="compositionally biased region" description="Acidic residues" evidence="1">
    <location>
        <begin position="368"/>
        <end position="381"/>
    </location>
</feature>
<feature type="transmembrane region" description="Helical" evidence="2">
    <location>
        <begin position="220"/>
        <end position="244"/>
    </location>
</feature>